<dbReference type="InterPro" id="IPR013428">
    <property type="entry name" value="Membrane-bound_put_N"/>
</dbReference>
<sequence length="1814" mass="193702">MLLGTSTRQVSAAELDLPYKVGVGKVDITPAHPIRLNGFGFRRTESAGTYQKIWVRALAIKPADQPPVVLLTVDVLGIPADVYGELVRRLGKDGLSRERLMIAATHTHTGPMLTGANPTLFGMPIAKDQQQHIDQYTAVFVNKLEEAARAALKDLRPARLEWGVGSVGFAMNRRTKGGVVDHDLPLLVVRGADKEIRAVYLNYACHAVTLSENKIGGDWPGYAGAALEDALPGATALVAVGCGADQNPNSGVTGAKEDVAAAQGRTVGAEVRRLVASPLTEVRGPITTRLTTLDLPLAALPTRAEWERRAQKTDYLGNHARVNLARLDRGEKLSTSISYPVQTWAFGDSLAMVHLAGEVVVDYSRRLKAELDGRRVWTTAYANAAPCYIPSERVLKEGGYEGGGAMWAYDQPAPFAPGLEDKIVAAVTGQIGKTFAATFNANKTGGTRPLSPHQSLALMRSRPGTRVELVAGEPLVADPVALAFGPDGKVWVAEMGDYPSGRTDGQFDPGGRVVVLQDRDGDGTLDTSTVFLDKLPFPTGLLPWRNGVLVCAAPDILYAEDTDGDGKADKVTKLYSGFGTQNYQARVNSLQYGLDGWVYGSCGLFGGNILCHRTGKTVALGDRDFRIKPDTGDLEPVTGRTQQGRVRDDQGNWFGCDNGTLIRHYAMDDHYLRRNPAVAFPNGSVGILDGDPRHLFPLKADAQRFALSGPPDTVTAACGVGIYRDDLLGPGFAGNSFTCEPVNLLVHRRQLHPHGTTFTASRAADETAGEFLASTDPWFRPVHAVTGPDGGIWVAAMYRFLIEHPRWVPPAELAKIDPRAGAGLGRIYRVCPEGRPLRRWERLDKFDTAGLVEALDSPNGWQRDAAMMQLVWKADPKSVPGLEKLLTGSPHPLARLQALCTLDQLGRLTPATITAVLGDKDPAVRRHAVRTAEARFADDRSLAPAVAKLAADPDAQVRLQVAYSLGAWTDPRAGEVLARIALASQDDPYPTAAAVSSLTATNLPIFATTVFQSAGPAGPPPALVRNFLATAAGADSGTALPALLGVVTKPTDGAFRPWQLTAAVGALDALERRGQPWAKLPADTQASLAPVVTYARKIVDTDATPDTLLAAIPLLAHDPTFLAADVKRLAGLLAATRPVPAQTAALTALARVHDAAVPPVLIAAWSGASPALRGRIIDTLLARPDWTTVLLTAAEKGTIPLGQVDAGRRQVLAAHPDAAIRARADKLLAGGSDPNRVKVIEASKPALALEGDRTRGKAVFARVCAACHLVDGVGTTVGPDLTALANKTPLYFLTEILDPNRNLDSRYAEYWATTTDGRTVSGVLAAETATGVTLRGQQGKEETILRTDLESLRGTTKSLMPEGLEKDLTHQNLADLLTYLTSTDRPHKVLAGNAPAEIVARDKKLTLPAARAFVYGGEITFESQFQNIGYWHTEGDAAVWKVKLDAAAEFDVYLDYACQADAAGNTFALDGAAAPVRGKVPSTGGWDKYTLWKLGTVRLPAGSNRLTARPDGPVRSALLDLRTIYLVPAGTRPTTETTPPEEPSLAPAELARLLLTSTTLAARRASLFRQAVPQAHLVIQAMTVDLPAGDAEEEYRRIPAVWQVAIAAGRANDTAVLRGILDVSLPKPGDPLRDWQAVVLGGGVVNGLSQKGLWPTARIAELLKDNAPLTTQWQAMLKQTHAMADAERVPAGTRYDALRLVALDGWDAAGPQLTKYLAKSANAELQMGAVSGLADVERREVATLLVKALPDLTPYNRGLAIAGLLRTPDRAAAVVAGLEAKAIDPKWLAPEQQAELRKHPDAAVRDRAARILGP</sequence>
<dbReference type="Pfam" id="PF13646">
    <property type="entry name" value="HEAT_2"/>
    <property type="match status" value="1"/>
</dbReference>
<dbReference type="InterPro" id="IPR013427">
    <property type="entry name" value="Haem-bd_dom_put"/>
</dbReference>
<dbReference type="InterPro" id="IPR004155">
    <property type="entry name" value="PBS_lyase_HEAT"/>
</dbReference>
<keyword evidence="1 4" id="KW-0349">Heme</keyword>
<keyword evidence="7" id="KW-1185">Reference proteome</keyword>
<dbReference type="GO" id="GO:0009055">
    <property type="term" value="F:electron transfer activity"/>
    <property type="evidence" value="ECO:0007669"/>
    <property type="project" value="InterPro"/>
</dbReference>
<dbReference type="SUPFAM" id="SSF63829">
    <property type="entry name" value="Calcium-dependent phosphotriesterase"/>
    <property type="match status" value="1"/>
</dbReference>
<dbReference type="NCBIfam" id="TIGR02603">
    <property type="entry name" value="CxxCH_TIGR02603"/>
    <property type="match status" value="1"/>
</dbReference>
<evidence type="ECO:0000256" key="4">
    <source>
        <dbReference type="PROSITE-ProRule" id="PRU00433"/>
    </source>
</evidence>
<dbReference type="InterPro" id="IPR055557">
    <property type="entry name" value="DUF7133"/>
</dbReference>
<dbReference type="Gene3D" id="2.120.10.30">
    <property type="entry name" value="TolB, C-terminal domain"/>
    <property type="match status" value="1"/>
</dbReference>
<dbReference type="PANTHER" id="PTHR33546:SF1">
    <property type="entry name" value="LARGE, MULTIFUNCTIONAL SECRETED PROTEIN"/>
    <property type="match status" value="1"/>
</dbReference>
<evidence type="ECO:0000259" key="5">
    <source>
        <dbReference type="PROSITE" id="PS51007"/>
    </source>
</evidence>
<feature type="domain" description="Cytochrome c" evidence="5">
    <location>
        <begin position="1251"/>
        <end position="1384"/>
    </location>
</feature>
<dbReference type="PANTHER" id="PTHR33546">
    <property type="entry name" value="LARGE, MULTIFUNCTIONAL SECRETED PROTEIN-RELATED"/>
    <property type="match status" value="1"/>
</dbReference>
<evidence type="ECO:0000256" key="2">
    <source>
        <dbReference type="ARBA" id="ARBA00022723"/>
    </source>
</evidence>
<dbReference type="SUPFAM" id="SSF48371">
    <property type="entry name" value="ARM repeat"/>
    <property type="match status" value="1"/>
</dbReference>
<dbReference type="GO" id="GO:0046872">
    <property type="term" value="F:metal ion binding"/>
    <property type="evidence" value="ECO:0007669"/>
    <property type="project" value="UniProtKB-KW"/>
</dbReference>
<reference evidence="7" key="1">
    <citation type="submission" date="2017-06" db="EMBL/GenBank/DDBJ databases">
        <title>Genome analysis of Fimbriiglobus ruber SP5, the first member of the order Planctomycetales with confirmed chitinolytic capability.</title>
        <authorList>
            <person name="Ravin N.V."/>
            <person name="Rakitin A.L."/>
            <person name="Ivanova A.A."/>
            <person name="Beletsky A.V."/>
            <person name="Kulichevskaya I.S."/>
            <person name="Mardanov A.V."/>
            <person name="Dedysh S.N."/>
        </authorList>
    </citation>
    <scope>NUCLEOTIDE SEQUENCE [LARGE SCALE GENOMIC DNA]</scope>
    <source>
        <strain evidence="7">SP5</strain>
    </source>
</reference>
<dbReference type="Pfam" id="PF04734">
    <property type="entry name" value="Ceramidase_alk"/>
    <property type="match status" value="1"/>
</dbReference>
<dbReference type="InterPro" id="IPR011989">
    <property type="entry name" value="ARM-like"/>
</dbReference>
<dbReference type="InterPro" id="IPR036909">
    <property type="entry name" value="Cyt_c-like_dom_sf"/>
</dbReference>
<dbReference type="InterPro" id="IPR011042">
    <property type="entry name" value="6-blade_b-propeller_TolB-like"/>
</dbReference>
<dbReference type="EMBL" id="NIDE01000017">
    <property type="protein sequence ID" value="OWK36302.1"/>
    <property type="molecule type" value="Genomic_DNA"/>
</dbReference>
<dbReference type="NCBIfam" id="TIGR02604">
    <property type="entry name" value="Piru_Ver_Nterm"/>
    <property type="match status" value="1"/>
</dbReference>
<name>A0A225D479_9BACT</name>
<dbReference type="Gene3D" id="1.25.10.10">
    <property type="entry name" value="Leucine-rich Repeat Variant"/>
    <property type="match status" value="1"/>
</dbReference>
<evidence type="ECO:0000313" key="7">
    <source>
        <dbReference type="Proteomes" id="UP000214646"/>
    </source>
</evidence>
<dbReference type="InterPro" id="IPR016024">
    <property type="entry name" value="ARM-type_fold"/>
</dbReference>
<dbReference type="Pfam" id="PF00034">
    <property type="entry name" value="Cytochrom_C"/>
    <property type="match status" value="1"/>
</dbReference>
<dbReference type="InterPro" id="IPR021133">
    <property type="entry name" value="HEAT_type_2"/>
</dbReference>
<accession>A0A225D479</accession>
<dbReference type="SMART" id="SM00567">
    <property type="entry name" value="EZ_HEAT"/>
    <property type="match status" value="3"/>
</dbReference>
<evidence type="ECO:0000313" key="6">
    <source>
        <dbReference type="EMBL" id="OWK36302.1"/>
    </source>
</evidence>
<dbReference type="InterPro" id="IPR009056">
    <property type="entry name" value="Cyt_c-like_dom"/>
</dbReference>
<dbReference type="Proteomes" id="UP000214646">
    <property type="component" value="Unassembled WGS sequence"/>
</dbReference>
<keyword evidence="2 4" id="KW-0479">Metal-binding</keyword>
<comment type="caution">
    <text evidence="6">The sequence shown here is derived from an EMBL/GenBank/DDBJ whole genome shotgun (WGS) entry which is preliminary data.</text>
</comment>
<dbReference type="SUPFAM" id="SSF49785">
    <property type="entry name" value="Galactose-binding domain-like"/>
    <property type="match status" value="1"/>
</dbReference>
<dbReference type="SUPFAM" id="SSF46626">
    <property type="entry name" value="Cytochrome c"/>
    <property type="match status" value="1"/>
</dbReference>
<keyword evidence="3 4" id="KW-0408">Iron</keyword>
<organism evidence="6 7">
    <name type="scientific">Fimbriiglobus ruber</name>
    <dbReference type="NCBI Taxonomy" id="1908690"/>
    <lineage>
        <taxon>Bacteria</taxon>
        <taxon>Pseudomonadati</taxon>
        <taxon>Planctomycetota</taxon>
        <taxon>Planctomycetia</taxon>
        <taxon>Gemmatales</taxon>
        <taxon>Gemmataceae</taxon>
        <taxon>Fimbriiglobus</taxon>
    </lineage>
</organism>
<dbReference type="GO" id="GO:0020037">
    <property type="term" value="F:heme binding"/>
    <property type="evidence" value="ECO:0007669"/>
    <property type="project" value="InterPro"/>
</dbReference>
<dbReference type="InterPro" id="IPR031329">
    <property type="entry name" value="NEUT/ALK_ceramidase_N"/>
</dbReference>
<dbReference type="Pfam" id="PF23500">
    <property type="entry name" value="DUF7133"/>
    <property type="match status" value="1"/>
</dbReference>
<dbReference type="Gene3D" id="1.10.760.10">
    <property type="entry name" value="Cytochrome c-like domain"/>
    <property type="match status" value="1"/>
</dbReference>
<dbReference type="PROSITE" id="PS51007">
    <property type="entry name" value="CYTC"/>
    <property type="match status" value="1"/>
</dbReference>
<dbReference type="PROSITE" id="PS50077">
    <property type="entry name" value="HEAT_REPEAT"/>
    <property type="match status" value="1"/>
</dbReference>
<evidence type="ECO:0000256" key="1">
    <source>
        <dbReference type="ARBA" id="ARBA00022617"/>
    </source>
</evidence>
<proteinExistence type="predicted"/>
<dbReference type="Gene3D" id="2.60.120.260">
    <property type="entry name" value="Galactose-binding domain-like"/>
    <property type="match status" value="1"/>
</dbReference>
<evidence type="ECO:0000256" key="3">
    <source>
        <dbReference type="ARBA" id="ARBA00023004"/>
    </source>
</evidence>
<dbReference type="InterPro" id="IPR008979">
    <property type="entry name" value="Galactose-bd-like_sf"/>
</dbReference>
<gene>
    <name evidence="6" type="ORF">FRUB_08865</name>
</gene>
<protein>
    <submittedName>
        <fullName evidence="6">Membrane-bound dehydrogenase</fullName>
    </submittedName>
</protein>